<dbReference type="GO" id="GO:0007059">
    <property type="term" value="P:chromosome segregation"/>
    <property type="evidence" value="ECO:0007669"/>
    <property type="project" value="UniProtKB-UniRule"/>
</dbReference>
<dbReference type="Gene3D" id="6.10.250.2410">
    <property type="match status" value="1"/>
</dbReference>
<dbReference type="Pfam" id="PF02616">
    <property type="entry name" value="SMC_ScpA"/>
    <property type="match status" value="1"/>
</dbReference>
<dbReference type="AlphaFoldDB" id="A0A845QWW6"/>
<comment type="subcellular location">
    <subcellularLocation>
        <location evidence="3">Cytoplasm</location>
    </subcellularLocation>
    <text evidence="3">Associated with two foci at the outer edges of the nucleoid region in young cells, and at four foci within both cell halves in older cells.</text>
</comment>
<comment type="function">
    <text evidence="3">Participates in chromosomal partition during cell division. May act via the formation of a condensin-like complex containing Smc and ScpB that pull DNA away from mid-cell into both cell halves.</text>
</comment>
<dbReference type="Gene3D" id="1.10.10.580">
    <property type="entry name" value="Structural maintenance of chromosome 1. Chain E"/>
    <property type="match status" value="1"/>
</dbReference>
<evidence type="ECO:0000256" key="3">
    <source>
        <dbReference type="HAMAP-Rule" id="MF_01805"/>
    </source>
</evidence>
<keyword evidence="3" id="KW-0131">Cell cycle</keyword>
<dbReference type="GO" id="GO:0051301">
    <property type="term" value="P:cell division"/>
    <property type="evidence" value="ECO:0007669"/>
    <property type="project" value="UniProtKB-KW"/>
</dbReference>
<reference evidence="4 5" key="1">
    <citation type="submission" date="2018-08" db="EMBL/GenBank/DDBJ databases">
        <title>Murine metabolic-syndrome-specific gut microbial biobank.</title>
        <authorList>
            <person name="Liu C."/>
        </authorList>
    </citation>
    <scope>NUCLEOTIDE SEQUENCE [LARGE SCALE GENOMIC DNA]</scope>
    <source>
        <strain evidence="4 5">583</strain>
    </source>
</reference>
<dbReference type="GO" id="GO:0005737">
    <property type="term" value="C:cytoplasm"/>
    <property type="evidence" value="ECO:0007669"/>
    <property type="project" value="UniProtKB-SubCell"/>
</dbReference>
<dbReference type="OrthoDB" id="9811016at2"/>
<protein>
    <recommendedName>
        <fullName evidence="2 3">Segregation and condensation protein A</fullName>
    </recommendedName>
</protein>
<comment type="subunit">
    <text evidence="3">Component of a cohesin-like complex composed of ScpA, ScpB and the Smc homodimer, in which ScpA and ScpB bind to the head domain of Smc. The presence of the three proteins is required for the association of the complex with DNA.</text>
</comment>
<keyword evidence="3" id="KW-0963">Cytoplasm</keyword>
<dbReference type="GO" id="GO:0006260">
    <property type="term" value="P:DNA replication"/>
    <property type="evidence" value="ECO:0007669"/>
    <property type="project" value="UniProtKB-UniRule"/>
</dbReference>
<keyword evidence="3" id="KW-0132">Cell division</keyword>
<sequence length="244" mass="28906">MKYNITLESFEGPFDLLYHLIEKSEVDIYDVSIAKIAEQYIEFISKMQELDLEVTSEFLLMAATLLEIKSKMLLPKNDIKDDQMEMEGIDPREELIERLIIYKKYKNAANELKNKFDIHGKVFYKPKEEISYPENKDITIEGIDLNNLVKAFDRILKSNNFKKNDLKFHEIKKEEMSIEQAMKFVQNKLDNIEKIEFTNLFEDKLTRTNIVAIFVAILELLKLKKIDIIQENNFTDISIRKKHR</sequence>
<accession>A0A845QWW6</accession>
<evidence type="ECO:0000313" key="5">
    <source>
        <dbReference type="Proteomes" id="UP000467132"/>
    </source>
</evidence>
<proteinExistence type="inferred from homology"/>
<evidence type="ECO:0000313" key="4">
    <source>
        <dbReference type="EMBL" id="NBI06610.1"/>
    </source>
</evidence>
<dbReference type="InterPro" id="IPR023093">
    <property type="entry name" value="ScpA-like_C"/>
</dbReference>
<dbReference type="RefSeq" id="WP_160197097.1">
    <property type="nucleotide sequence ID" value="NZ_QXXA01000007.1"/>
</dbReference>
<comment type="similarity">
    <text evidence="3">Belongs to the ScpA family.</text>
</comment>
<dbReference type="PANTHER" id="PTHR33969:SF2">
    <property type="entry name" value="SEGREGATION AND CONDENSATION PROTEIN A"/>
    <property type="match status" value="1"/>
</dbReference>
<dbReference type="HAMAP" id="MF_01805">
    <property type="entry name" value="ScpA"/>
    <property type="match status" value="1"/>
</dbReference>
<keyword evidence="5" id="KW-1185">Reference proteome</keyword>
<comment type="caution">
    <text evidence="4">The sequence shown here is derived from an EMBL/GenBank/DDBJ whole genome shotgun (WGS) entry which is preliminary data.</text>
</comment>
<gene>
    <name evidence="3" type="primary">scpA</name>
    <name evidence="4" type="ORF">D3Z33_07015</name>
</gene>
<name>A0A845QWW6_9CLOT</name>
<keyword evidence="1 3" id="KW-0159">Chromosome partition</keyword>
<organism evidence="4 5">
    <name type="scientific">Senegalia massiliensis</name>
    <dbReference type="NCBI Taxonomy" id="1720316"/>
    <lineage>
        <taxon>Bacteria</taxon>
        <taxon>Bacillati</taxon>
        <taxon>Bacillota</taxon>
        <taxon>Clostridia</taxon>
        <taxon>Eubacteriales</taxon>
        <taxon>Clostridiaceae</taxon>
        <taxon>Senegalia</taxon>
    </lineage>
</organism>
<dbReference type="Proteomes" id="UP000467132">
    <property type="component" value="Unassembled WGS sequence"/>
</dbReference>
<dbReference type="PANTHER" id="PTHR33969">
    <property type="entry name" value="SEGREGATION AND CONDENSATION PROTEIN A"/>
    <property type="match status" value="1"/>
</dbReference>
<evidence type="ECO:0000256" key="1">
    <source>
        <dbReference type="ARBA" id="ARBA00022829"/>
    </source>
</evidence>
<dbReference type="InterPro" id="IPR003768">
    <property type="entry name" value="ScpA"/>
</dbReference>
<dbReference type="EMBL" id="QXXA01000007">
    <property type="protein sequence ID" value="NBI06610.1"/>
    <property type="molecule type" value="Genomic_DNA"/>
</dbReference>
<evidence type="ECO:0000256" key="2">
    <source>
        <dbReference type="ARBA" id="ARBA00044777"/>
    </source>
</evidence>